<sequence>MKKHTIFCCILACFSHLLRYVIVYLIAEGKEMIKKETRNNLLETFEKQQRTFVYFYAPMCGTCLMARKFIEMVEQVEGEDFVYEFDLNFLKTEAYEWEVQSVPCLILFNGNKPEKKLYAFESVTKVFEWVKENNKTRQGEVQ</sequence>
<accession>A0A3A9K4H8</accession>
<dbReference type="Proteomes" id="UP000281498">
    <property type="component" value="Unassembled WGS sequence"/>
</dbReference>
<dbReference type="OrthoDB" id="5784238at2"/>
<proteinExistence type="predicted"/>
<keyword evidence="3" id="KW-1185">Reference proteome</keyword>
<dbReference type="AlphaFoldDB" id="A0A3A9K4H8"/>
<dbReference type="InterPro" id="IPR013766">
    <property type="entry name" value="Thioredoxin_domain"/>
</dbReference>
<comment type="caution">
    <text evidence="2">The sequence shown here is derived from an EMBL/GenBank/DDBJ whole genome shotgun (WGS) entry which is preliminary data.</text>
</comment>
<gene>
    <name evidence="2" type="ORF">CR203_09310</name>
</gene>
<name>A0A3A9K4H8_9BACI</name>
<dbReference type="InterPro" id="IPR036249">
    <property type="entry name" value="Thioredoxin-like_sf"/>
</dbReference>
<dbReference type="Pfam" id="PF00085">
    <property type="entry name" value="Thioredoxin"/>
    <property type="match status" value="1"/>
</dbReference>
<evidence type="ECO:0000313" key="2">
    <source>
        <dbReference type="EMBL" id="RKL67537.1"/>
    </source>
</evidence>
<evidence type="ECO:0000259" key="1">
    <source>
        <dbReference type="Pfam" id="PF00085"/>
    </source>
</evidence>
<dbReference type="SUPFAM" id="SSF52833">
    <property type="entry name" value="Thioredoxin-like"/>
    <property type="match status" value="1"/>
</dbReference>
<organism evidence="2 3">
    <name type="scientific">Salipaludibacillus neizhouensis</name>
    <dbReference type="NCBI Taxonomy" id="885475"/>
    <lineage>
        <taxon>Bacteria</taxon>
        <taxon>Bacillati</taxon>
        <taxon>Bacillota</taxon>
        <taxon>Bacilli</taxon>
        <taxon>Bacillales</taxon>
        <taxon>Bacillaceae</taxon>
    </lineage>
</organism>
<dbReference type="EMBL" id="PDOE01000003">
    <property type="protein sequence ID" value="RKL67537.1"/>
    <property type="molecule type" value="Genomic_DNA"/>
</dbReference>
<dbReference type="CDD" id="cd02947">
    <property type="entry name" value="TRX_family"/>
    <property type="match status" value="1"/>
</dbReference>
<feature type="domain" description="Thioredoxin" evidence="1">
    <location>
        <begin position="37"/>
        <end position="131"/>
    </location>
</feature>
<reference evidence="2 3" key="1">
    <citation type="submission" date="2017-10" db="EMBL/GenBank/DDBJ databases">
        <title>Bacillus sp. nov., a halophilic bacterium isolated from a Keqin Lake.</title>
        <authorList>
            <person name="Wang H."/>
        </authorList>
    </citation>
    <scope>NUCLEOTIDE SEQUENCE [LARGE SCALE GENOMIC DNA]</scope>
    <source>
        <strain evidence="2 3">KCTC 13187</strain>
    </source>
</reference>
<protein>
    <recommendedName>
        <fullName evidence="1">Thioredoxin domain-containing protein</fullName>
    </recommendedName>
</protein>
<dbReference type="Gene3D" id="3.40.30.10">
    <property type="entry name" value="Glutaredoxin"/>
    <property type="match status" value="1"/>
</dbReference>
<evidence type="ECO:0000313" key="3">
    <source>
        <dbReference type="Proteomes" id="UP000281498"/>
    </source>
</evidence>